<dbReference type="Proteomes" id="UP000706031">
    <property type="component" value="Unassembled WGS sequence"/>
</dbReference>
<gene>
    <name evidence="1" type="ORF">H7T88_00300</name>
</gene>
<dbReference type="Gene3D" id="3.90.320.10">
    <property type="match status" value="1"/>
</dbReference>
<name>A0ABS7KC54_9BACL</name>
<protein>
    <submittedName>
        <fullName evidence="1">Uncharacterized protein</fullName>
    </submittedName>
</protein>
<dbReference type="EMBL" id="JACLIC010000002">
    <property type="protein sequence ID" value="MBY0201681.1"/>
    <property type="molecule type" value="Genomic_DNA"/>
</dbReference>
<organism evidence="1 2">
    <name type="scientific">Paenibacillus cucumis</name>
    <name type="common">ex Kampfer et al. 2016</name>
    <dbReference type="NCBI Taxonomy" id="1776858"/>
    <lineage>
        <taxon>Bacteria</taxon>
        <taxon>Bacillati</taxon>
        <taxon>Bacillota</taxon>
        <taxon>Bacilli</taxon>
        <taxon>Bacillales</taxon>
        <taxon>Paenibacillaceae</taxon>
        <taxon>Paenibacillus</taxon>
    </lineage>
</organism>
<sequence length="231" mass="26973">MNRKRINFEKGRVTFSPFSASECERELFYKTLKGDKDEQVIFPYQKRWVRNGSATCGTVQKDLIYAERLDGVKFTVDRMSDKTPAWEQNLKGVKLVKHNGVRFQIFLGMMDGILVYKDGSQAGFEFKTKSTTMGAIGEYKMKDAQDGHKEKCVAYSILFDMDEFHLIYESLVKNGWNKGEEAKPNVRPSSLKWSKMLNSLDFEKHSQLKYEYGNRKFWTKLNEKLIRRAIQ</sequence>
<dbReference type="RefSeq" id="WP_221786433.1">
    <property type="nucleotide sequence ID" value="NZ_JACLIC010000002.1"/>
</dbReference>
<proteinExistence type="predicted"/>
<evidence type="ECO:0000313" key="1">
    <source>
        <dbReference type="EMBL" id="MBY0201681.1"/>
    </source>
</evidence>
<dbReference type="InterPro" id="IPR011604">
    <property type="entry name" value="PDDEXK-like_dom_sf"/>
</dbReference>
<keyword evidence="2" id="KW-1185">Reference proteome</keyword>
<comment type="caution">
    <text evidence="1">The sequence shown here is derived from an EMBL/GenBank/DDBJ whole genome shotgun (WGS) entry which is preliminary data.</text>
</comment>
<evidence type="ECO:0000313" key="2">
    <source>
        <dbReference type="Proteomes" id="UP000706031"/>
    </source>
</evidence>
<accession>A0ABS7KC54</accession>
<reference evidence="1 2" key="1">
    <citation type="submission" date="2020-08" db="EMBL/GenBank/DDBJ databases">
        <title>Fungal Genomes of the International Space Station.</title>
        <authorList>
            <person name="Seuylemezian A."/>
            <person name="Singh N.K."/>
            <person name="Wood J."/>
            <person name="Venkateswaran K."/>
        </authorList>
    </citation>
    <scope>NUCLEOTIDE SEQUENCE [LARGE SCALE GENOMIC DNA]</scope>
    <source>
        <strain evidence="1 2">S/N-304-OC-R4</strain>
    </source>
</reference>